<dbReference type="EMBL" id="VOAH01000010">
    <property type="protein sequence ID" value="TVP39969.1"/>
    <property type="molecule type" value="Genomic_DNA"/>
</dbReference>
<keyword evidence="3" id="KW-1185">Reference proteome</keyword>
<comment type="caution">
    <text evidence="2">The sequence shown here is derived from an EMBL/GenBank/DDBJ whole genome shotgun (WGS) entry which is preliminary data.</text>
</comment>
<accession>A0A557STP1</accession>
<dbReference type="InterPro" id="IPR002925">
    <property type="entry name" value="Dienelactn_hydro"/>
</dbReference>
<proteinExistence type="predicted"/>
<evidence type="ECO:0000313" key="3">
    <source>
        <dbReference type="Proteomes" id="UP000315289"/>
    </source>
</evidence>
<dbReference type="Pfam" id="PF01738">
    <property type="entry name" value="DLH"/>
    <property type="match status" value="1"/>
</dbReference>
<evidence type="ECO:0000259" key="1">
    <source>
        <dbReference type="Pfam" id="PF01738"/>
    </source>
</evidence>
<sequence length="289" mass="31530">MKKSTIISLLAIFIFSSCLMTSTPNIHAQQNTGLSAMTLVSFRDNNSSTGTNIQSIENKTVSYFGNSSGYLVYPSLNQSGTTEKKLPAIVMIHENKGLNDYIKESANILAKNGYVVLAVDLFNGEVTTDQNRSRELTSVIRENPNVALENLKGAVTYLGSLDNVNASKIASLGWCFGGQQSLELSLNSADNPLAATVIYYGRLTNDTQAISNITWPVLGIFGEKDQSISVDSVKQFQKILNDTGITNEIYIYPNVGHAFANPSNDNYAPKETADAWKKTLDFLGKYLQG</sequence>
<dbReference type="Proteomes" id="UP000315289">
    <property type="component" value="Unassembled WGS sequence"/>
</dbReference>
<dbReference type="InterPro" id="IPR051049">
    <property type="entry name" value="Dienelactone_hydrolase-like"/>
</dbReference>
<reference evidence="2 3" key="1">
    <citation type="journal article" date="2019" name="Front. Microbiol.">
        <title>Ammonia Oxidation by the Arctic Terrestrial Thaumarchaeote Candidatus Nitrosocosmicus arcticus Is Stimulated by Increasing Temperatures.</title>
        <authorList>
            <person name="Alves R.J.E."/>
            <person name="Kerou M."/>
            <person name="Zappe A."/>
            <person name="Bittner R."/>
            <person name="Abby S.S."/>
            <person name="Schmidt H.A."/>
            <person name="Pfeifer K."/>
            <person name="Schleper C."/>
        </authorList>
    </citation>
    <scope>NUCLEOTIDE SEQUENCE [LARGE SCALE GENOMIC DNA]</scope>
    <source>
        <strain evidence="2 3">Kfb</strain>
    </source>
</reference>
<dbReference type="AlphaFoldDB" id="A0A557STP1"/>
<dbReference type="InterPro" id="IPR029058">
    <property type="entry name" value="AB_hydrolase_fold"/>
</dbReference>
<dbReference type="PANTHER" id="PTHR46623">
    <property type="entry name" value="CARBOXYMETHYLENEBUTENOLIDASE-RELATED"/>
    <property type="match status" value="1"/>
</dbReference>
<name>A0A557STP1_9ARCH</name>
<gene>
    <name evidence="2" type="ORF">NARC_100031</name>
</gene>
<feature type="domain" description="Dienelactone hydrolase" evidence="1">
    <location>
        <begin position="83"/>
        <end position="287"/>
    </location>
</feature>
<dbReference type="RefSeq" id="WP_144732275.1">
    <property type="nucleotide sequence ID" value="NZ_ML675586.1"/>
</dbReference>
<dbReference type="PROSITE" id="PS51257">
    <property type="entry name" value="PROKAR_LIPOPROTEIN"/>
    <property type="match status" value="1"/>
</dbReference>
<dbReference type="SUPFAM" id="SSF53474">
    <property type="entry name" value="alpha/beta-Hydrolases"/>
    <property type="match status" value="1"/>
</dbReference>
<dbReference type="OrthoDB" id="12289at2157"/>
<protein>
    <submittedName>
        <fullName evidence="2">Dienelactone hydrolase</fullName>
    </submittedName>
</protein>
<organism evidence="2 3">
    <name type="scientific">Candidatus Nitrosocosmicus arcticus</name>
    <dbReference type="NCBI Taxonomy" id="2035267"/>
    <lineage>
        <taxon>Archaea</taxon>
        <taxon>Nitrososphaerota</taxon>
        <taxon>Nitrososphaeria</taxon>
        <taxon>Nitrososphaerales</taxon>
        <taxon>Nitrososphaeraceae</taxon>
        <taxon>Candidatus Nitrosocosmicus</taxon>
    </lineage>
</organism>
<dbReference type="PANTHER" id="PTHR46623:SF6">
    <property type="entry name" value="ALPHA_BETA-HYDROLASES SUPERFAMILY PROTEIN"/>
    <property type="match status" value="1"/>
</dbReference>
<keyword evidence="2" id="KW-0378">Hydrolase</keyword>
<dbReference type="GO" id="GO:0016787">
    <property type="term" value="F:hydrolase activity"/>
    <property type="evidence" value="ECO:0007669"/>
    <property type="project" value="UniProtKB-KW"/>
</dbReference>
<evidence type="ECO:0000313" key="2">
    <source>
        <dbReference type="EMBL" id="TVP39969.1"/>
    </source>
</evidence>
<dbReference type="Gene3D" id="3.40.50.1820">
    <property type="entry name" value="alpha/beta hydrolase"/>
    <property type="match status" value="1"/>
</dbReference>